<comment type="caution">
    <text evidence="2">The sequence shown here is derived from an EMBL/GenBank/DDBJ whole genome shotgun (WGS) entry which is preliminary data.</text>
</comment>
<feature type="region of interest" description="Disordered" evidence="1">
    <location>
        <begin position="128"/>
        <end position="369"/>
    </location>
</feature>
<dbReference type="Proteomes" id="UP001363151">
    <property type="component" value="Unassembled WGS sequence"/>
</dbReference>
<dbReference type="EMBL" id="JBBJCI010000361">
    <property type="protein sequence ID" value="KAK7233340.1"/>
    <property type="molecule type" value="Genomic_DNA"/>
</dbReference>
<feature type="region of interest" description="Disordered" evidence="1">
    <location>
        <begin position="1"/>
        <end position="70"/>
    </location>
</feature>
<keyword evidence="3" id="KW-1185">Reference proteome</keyword>
<sequence length="440" mass="46309">MLQRRDEGELRGARGLRDAAQGRRRLDARRARARAPPEAAAAAGRAPRAAAAGAARAPGPTAEVEDDAGPATRYPSVVYVRAGEAATPPPRGFRRKEEVVEELEDVLSEVRAKPKAHLKVDGTVSKLHRQLSAATPKWDERKGSVARARSRGGDRGAKKAADPIWGASPTATPATPGSRPKKAKAADPIWGPDPETPATPGSRPKKAKAVDPIWGPDPETPATPATPETRPKKAKAVDPIWGPDPETPATPATPGSRPKKAKAVDPIWGPDPETPATPATPDPAPRPRKAKQASSSPQKRARDRGTGHSGPKVPAPPDDEPDNPLFGRGPSLKDALRTSEPSPAKQSLPKAFQTVPVPPRTPDFSPVRVNVRTSNVSSLIAMLAEDGGDDDGGGDEDDDYEDDYEDDEEFLRGVPGLPPPPRTPPTVAGVPMPSGFAGGF</sequence>
<protein>
    <submittedName>
        <fullName evidence="2">Spectrin binding protein</fullName>
    </submittedName>
</protein>
<feature type="compositionally biased region" description="Pro residues" evidence="1">
    <location>
        <begin position="272"/>
        <end position="284"/>
    </location>
</feature>
<feature type="compositionally biased region" description="Acidic residues" evidence="1">
    <location>
        <begin position="386"/>
        <end position="409"/>
    </location>
</feature>
<proteinExistence type="predicted"/>
<feature type="compositionally biased region" description="Basic and acidic residues" evidence="1">
    <location>
        <begin position="1"/>
        <end position="30"/>
    </location>
</feature>
<organism evidence="2 3">
    <name type="scientific">Aureococcus anophagefferens</name>
    <name type="common">Harmful bloom alga</name>
    <dbReference type="NCBI Taxonomy" id="44056"/>
    <lineage>
        <taxon>Eukaryota</taxon>
        <taxon>Sar</taxon>
        <taxon>Stramenopiles</taxon>
        <taxon>Ochrophyta</taxon>
        <taxon>Pelagophyceae</taxon>
        <taxon>Pelagomonadales</taxon>
        <taxon>Pelagomonadaceae</taxon>
        <taxon>Aureococcus</taxon>
    </lineage>
</organism>
<feature type="compositionally biased region" description="Basic and acidic residues" evidence="1">
    <location>
        <begin position="151"/>
        <end position="161"/>
    </location>
</feature>
<name>A0ABR1FM35_AURAN</name>
<accession>A0ABR1FM35</accession>
<feature type="region of interest" description="Disordered" evidence="1">
    <location>
        <begin position="384"/>
        <end position="440"/>
    </location>
</feature>
<evidence type="ECO:0000256" key="1">
    <source>
        <dbReference type="SAM" id="MobiDB-lite"/>
    </source>
</evidence>
<dbReference type="PRINTS" id="PR01217">
    <property type="entry name" value="PRICHEXTENSN"/>
</dbReference>
<evidence type="ECO:0000313" key="2">
    <source>
        <dbReference type="EMBL" id="KAK7233340.1"/>
    </source>
</evidence>
<reference evidence="2 3" key="1">
    <citation type="submission" date="2024-03" db="EMBL/GenBank/DDBJ databases">
        <title>Aureococcus anophagefferens CCMP1851 and Kratosvirus quantuckense: Draft genome of a second virus-susceptible host strain in the model system.</title>
        <authorList>
            <person name="Chase E."/>
            <person name="Truchon A.R."/>
            <person name="Schepens W."/>
            <person name="Wilhelm S.W."/>
        </authorList>
    </citation>
    <scope>NUCLEOTIDE SEQUENCE [LARGE SCALE GENOMIC DNA]</scope>
    <source>
        <strain evidence="2 3">CCMP1851</strain>
    </source>
</reference>
<gene>
    <name evidence="2" type="ORF">SO694_00108021</name>
</gene>
<evidence type="ECO:0000313" key="3">
    <source>
        <dbReference type="Proteomes" id="UP001363151"/>
    </source>
</evidence>
<feature type="compositionally biased region" description="Low complexity" evidence="1">
    <location>
        <begin position="34"/>
        <end position="60"/>
    </location>
</feature>